<dbReference type="EMBL" id="JAMWBK010000002">
    <property type="protein sequence ID" value="KAJ8907725.1"/>
    <property type="molecule type" value="Genomic_DNA"/>
</dbReference>
<dbReference type="AlphaFoldDB" id="A0AAV8UYP5"/>
<gene>
    <name evidence="2" type="ORF">NDN08_007831</name>
</gene>
<feature type="region of interest" description="Disordered" evidence="1">
    <location>
        <begin position="77"/>
        <end position="97"/>
    </location>
</feature>
<evidence type="ECO:0000256" key="1">
    <source>
        <dbReference type="SAM" id="MobiDB-lite"/>
    </source>
</evidence>
<proteinExistence type="predicted"/>
<feature type="compositionally biased region" description="Polar residues" evidence="1">
    <location>
        <begin position="77"/>
        <end position="89"/>
    </location>
</feature>
<evidence type="ECO:0000313" key="2">
    <source>
        <dbReference type="EMBL" id="KAJ8907725.1"/>
    </source>
</evidence>
<protein>
    <submittedName>
        <fullName evidence="2">Uncharacterized protein</fullName>
    </submittedName>
</protein>
<accession>A0AAV8UYP5</accession>
<keyword evidence="3" id="KW-1185">Reference proteome</keyword>
<dbReference type="Proteomes" id="UP001157974">
    <property type="component" value="Unassembled WGS sequence"/>
</dbReference>
<organism evidence="2 3">
    <name type="scientific">Rhodosorus marinus</name>
    <dbReference type="NCBI Taxonomy" id="101924"/>
    <lineage>
        <taxon>Eukaryota</taxon>
        <taxon>Rhodophyta</taxon>
        <taxon>Stylonematophyceae</taxon>
        <taxon>Stylonematales</taxon>
        <taxon>Stylonemataceae</taxon>
        <taxon>Rhodosorus</taxon>
    </lineage>
</organism>
<comment type="caution">
    <text evidence="2">The sequence shown here is derived from an EMBL/GenBank/DDBJ whole genome shotgun (WGS) entry which is preliminary data.</text>
</comment>
<evidence type="ECO:0000313" key="3">
    <source>
        <dbReference type="Proteomes" id="UP001157974"/>
    </source>
</evidence>
<reference evidence="2 3" key="1">
    <citation type="journal article" date="2023" name="Nat. Commun.">
        <title>Origin of minicircular mitochondrial genomes in red algae.</title>
        <authorList>
            <person name="Lee Y."/>
            <person name="Cho C.H."/>
            <person name="Lee Y.M."/>
            <person name="Park S.I."/>
            <person name="Yang J.H."/>
            <person name="West J.A."/>
            <person name="Bhattacharya D."/>
            <person name="Yoon H.S."/>
        </authorList>
    </citation>
    <scope>NUCLEOTIDE SEQUENCE [LARGE SCALE GENOMIC DNA]</scope>
    <source>
        <strain evidence="2 3">CCMP1338</strain>
        <tissue evidence="2">Whole cell</tissue>
    </source>
</reference>
<sequence>MDTGAVVNLLDPSVQQAAGLKEETKRKRLSSVFGDDREVSGKRCEDRMPPEVGEHDVFPHYATGWCEGDLGIAVANSESGSGTCSTTHGNRLHPGRR</sequence>
<name>A0AAV8UYP5_9RHOD</name>